<dbReference type="Pfam" id="PF04577">
    <property type="entry name" value="Glyco_transf_61"/>
    <property type="match status" value="1"/>
</dbReference>
<reference evidence="5 6" key="1">
    <citation type="submission" date="2012-11" db="EMBL/GenBank/DDBJ databases">
        <title>Whole genome sequence of Acidisphaera rubrifaciens HS-AP3.</title>
        <authorList>
            <person name="Azuma Y."/>
            <person name="Higashiura N."/>
            <person name="Hirakawa H."/>
            <person name="Matsushita K."/>
        </authorList>
    </citation>
    <scope>NUCLEOTIDE SEQUENCE [LARGE SCALE GENOMIC DNA]</scope>
    <source>
        <strain evidence="5 6">HS-AP3</strain>
    </source>
</reference>
<organism evidence="5 6">
    <name type="scientific">Acidisphaera rubrifaciens HS-AP3</name>
    <dbReference type="NCBI Taxonomy" id="1231350"/>
    <lineage>
        <taxon>Bacteria</taxon>
        <taxon>Pseudomonadati</taxon>
        <taxon>Pseudomonadota</taxon>
        <taxon>Alphaproteobacteria</taxon>
        <taxon>Acetobacterales</taxon>
        <taxon>Acetobacteraceae</taxon>
        <taxon>Acidisphaera</taxon>
    </lineage>
</organism>
<gene>
    <name evidence="5" type="ORF">Asru_0806_01</name>
</gene>
<accession>A0A0D6P9Q5</accession>
<evidence type="ECO:0000259" key="4">
    <source>
        <dbReference type="Pfam" id="PF04577"/>
    </source>
</evidence>
<dbReference type="EMBL" id="BANB01000804">
    <property type="protein sequence ID" value="GAN78387.1"/>
    <property type="molecule type" value="Genomic_DNA"/>
</dbReference>
<evidence type="ECO:0000256" key="1">
    <source>
        <dbReference type="ARBA" id="ARBA00022676"/>
    </source>
</evidence>
<dbReference type="AlphaFoldDB" id="A0A0D6P9Q5"/>
<evidence type="ECO:0000313" key="5">
    <source>
        <dbReference type="EMBL" id="GAN78387.1"/>
    </source>
</evidence>
<keyword evidence="1" id="KW-0328">Glycosyltransferase</keyword>
<dbReference type="GO" id="GO:0016757">
    <property type="term" value="F:glycosyltransferase activity"/>
    <property type="evidence" value="ECO:0007669"/>
    <property type="project" value="UniProtKB-KW"/>
</dbReference>
<evidence type="ECO:0000256" key="3">
    <source>
        <dbReference type="ARBA" id="ARBA00023180"/>
    </source>
</evidence>
<keyword evidence="3" id="KW-0325">Glycoprotein</keyword>
<keyword evidence="2" id="KW-0808">Transferase</keyword>
<evidence type="ECO:0000313" key="6">
    <source>
        <dbReference type="Proteomes" id="UP000032680"/>
    </source>
</evidence>
<keyword evidence="6" id="KW-1185">Reference proteome</keyword>
<evidence type="ECO:0000256" key="2">
    <source>
        <dbReference type="ARBA" id="ARBA00022679"/>
    </source>
</evidence>
<feature type="domain" description="Glycosyltransferase 61 catalytic" evidence="4">
    <location>
        <begin position="291"/>
        <end position="464"/>
    </location>
</feature>
<dbReference type="Proteomes" id="UP000032680">
    <property type="component" value="Unassembled WGS sequence"/>
</dbReference>
<sequence length="620" mass="68508">MCPALPRKPYRSDVSDNEWSLVVSYLTLMTERAPQRDHSLRELFNALRYVSRYGIALACCAERLPALGCGVSAIPTLAGGGMFGDTGEGLGGIAAPGLRPVSGRSEEPTGAIIGKAAQHNPLGWSGLLKPIMSGWNSPSYATAVQFLSAQPYSQGPPNLRYGLSIRQRDMTFAPDSLAATDAAVQTYLIERTAKSTILENAPFEALFSAPNRNPHLGWNPDPQSIRGYQFLNAMLDGKFRGLFLSERFIRDTGYLVSDEAMSELQAEYSGTISCDVAETVVVGCNIAHNNYFHWITQALPAIYHASKRAGRTQDIRIALPPLNKWQEDSLRLLGLDNMKRFTIEYSTKRYAFARMEYSEFLNGGASFAKSDVARETYLRLRTAVNVPGQRNKKLYVARTDAPTRVMRNERDLIERLRHRGYEILTPGSLSLAGQIELFRSARIVVGPHGAGLTNIVFCEPGTVVYELVPSHYTNGCFCNLAYLSGLRYWQDAFDSAGSGLPNFREWESETPFVLSRLREIEEICASLPSPYGYNPGRQIAATDMEHRAGGGDPVSRGEAMQSIEFSIYEIKLGERKMYGVYQPGSGIGRQYSVGGFVDEGAAIGWIKRMFPGASILKEFL</sequence>
<comment type="caution">
    <text evidence="5">The sequence shown here is derived from an EMBL/GenBank/DDBJ whole genome shotgun (WGS) entry which is preliminary data.</text>
</comment>
<proteinExistence type="predicted"/>
<dbReference type="InterPro" id="IPR007657">
    <property type="entry name" value="Glycosyltransferase_61"/>
</dbReference>
<dbReference type="InterPro" id="IPR049625">
    <property type="entry name" value="Glyco_transf_61_cat"/>
</dbReference>
<protein>
    <recommendedName>
        <fullName evidence="4">Glycosyltransferase 61 catalytic domain-containing protein</fullName>
    </recommendedName>
</protein>
<name>A0A0D6P9Q5_9PROT</name>
<dbReference type="PANTHER" id="PTHR20961">
    <property type="entry name" value="GLYCOSYLTRANSFERASE"/>
    <property type="match status" value="1"/>
</dbReference>